<dbReference type="InterPro" id="IPR026001">
    <property type="entry name" value="Abi-like_C"/>
</dbReference>
<dbReference type="Pfam" id="PF14355">
    <property type="entry name" value="Abi_C"/>
    <property type="match status" value="1"/>
</dbReference>
<reference evidence="3" key="1">
    <citation type="journal article" date="2019" name="Int. J. Syst. Evol. Microbiol.">
        <title>The Global Catalogue of Microorganisms (GCM) 10K type strain sequencing project: providing services to taxonomists for standard genome sequencing and annotation.</title>
        <authorList>
            <consortium name="The Broad Institute Genomics Platform"/>
            <consortium name="The Broad Institute Genome Sequencing Center for Infectious Disease"/>
            <person name="Wu L."/>
            <person name="Ma J."/>
        </authorList>
    </citation>
    <scope>NUCLEOTIDE SEQUENCE [LARGE SCALE GENOMIC DNA]</scope>
    <source>
        <strain evidence="3">JCM 18952</strain>
    </source>
</reference>
<evidence type="ECO:0000313" key="3">
    <source>
        <dbReference type="Proteomes" id="UP001501257"/>
    </source>
</evidence>
<accession>A0ABP9TKV2</accession>
<dbReference type="RefSeq" id="WP_210100881.1">
    <property type="nucleotide sequence ID" value="NZ_BAABLK010000026.1"/>
</dbReference>
<organism evidence="2 3">
    <name type="scientific">Paeniglutamicibacter antarcticus</name>
    <dbReference type="NCBI Taxonomy" id="494023"/>
    <lineage>
        <taxon>Bacteria</taxon>
        <taxon>Bacillati</taxon>
        <taxon>Actinomycetota</taxon>
        <taxon>Actinomycetes</taxon>
        <taxon>Micrococcales</taxon>
        <taxon>Micrococcaceae</taxon>
        <taxon>Paeniglutamicibacter</taxon>
    </lineage>
</organism>
<feature type="domain" description="Abortive infection protein-like C-terminal" evidence="1">
    <location>
        <begin position="251"/>
        <end position="316"/>
    </location>
</feature>
<evidence type="ECO:0000259" key="1">
    <source>
        <dbReference type="Pfam" id="PF14355"/>
    </source>
</evidence>
<sequence length="318" mass="35543">MTVNEDWLREERIKRLRALVRSGVKHLVFIHEAVPFYLRQGKASDKIVKELFSDLQRQSLGDRMGTELRRDHEIAVGMFIDDRQNRAFEKIYKWITDVNDAALRTFTDEHFETYRNLGTPPQLTAERDETGAAERRLKELNADVKERILILTEALANLGEHEDIAPAIRDASGGWPHLRGLVADSVIDGHLRQMRVRRTRAEISSAIGASKEIVEATFQALSAKHNVTPQKAAPELSDWWKVLRPLLADKSIDKALGTKDGALIKLVSSQVSLVQNLGELRNKVGSGHGKAEHPAGLEPSHALLAVDTAHALTRFLAG</sequence>
<dbReference type="Proteomes" id="UP001501257">
    <property type="component" value="Unassembled WGS sequence"/>
</dbReference>
<name>A0ABP9TKV2_9MICC</name>
<comment type="caution">
    <text evidence="2">The sequence shown here is derived from an EMBL/GenBank/DDBJ whole genome shotgun (WGS) entry which is preliminary data.</text>
</comment>
<evidence type="ECO:0000313" key="2">
    <source>
        <dbReference type="EMBL" id="GAA5227051.1"/>
    </source>
</evidence>
<dbReference type="EMBL" id="BAABLK010000026">
    <property type="protein sequence ID" value="GAA5227051.1"/>
    <property type="molecule type" value="Genomic_DNA"/>
</dbReference>
<gene>
    <name evidence="2" type="ORF">GCM10025778_15840</name>
</gene>
<proteinExistence type="predicted"/>
<keyword evidence="3" id="KW-1185">Reference proteome</keyword>
<protein>
    <recommendedName>
        <fullName evidence="1">Abortive infection protein-like C-terminal domain-containing protein</fullName>
    </recommendedName>
</protein>